<protein>
    <submittedName>
        <fullName evidence="3">Helix-turn-helix domain-containing protein</fullName>
    </submittedName>
</protein>
<sequence>MPNIASVLRDEIIRLTRKEFRQQMEPLRKQLLVQRKTITSLKSDIDKLQRGIKALAKGTRKSGQVESAPTTPTTRKRFSAGGLRKLREKFGLSREAFAPLLGASAQTVYNWEQQGTRPRPEIIEKIAILRGMSKRQVLAVLDQHSSPPTKSTKRTPTKNGQKPPKKTGKPAKKKAMSGKSSDAAATA</sequence>
<evidence type="ECO:0000313" key="3">
    <source>
        <dbReference type="EMBL" id="UNP29286.1"/>
    </source>
</evidence>
<feature type="region of interest" description="Disordered" evidence="1">
    <location>
        <begin position="140"/>
        <end position="187"/>
    </location>
</feature>
<reference evidence="3 4" key="1">
    <citation type="submission" date="2022-03" db="EMBL/GenBank/DDBJ databases">
        <title>Complete genome sequence of Lysobacter capsici VKM B-2533 and Lysobacter gummosus 10.1.1, promising sources of lytic agents.</title>
        <authorList>
            <person name="Tarlachkov S.V."/>
            <person name="Kudryakova I.V."/>
            <person name="Afoshin A.S."/>
            <person name="Leontyevskaya E.A."/>
            <person name="Leontyevskaya N.V."/>
        </authorList>
    </citation>
    <scope>NUCLEOTIDE SEQUENCE [LARGE SCALE GENOMIC DNA]</scope>
    <source>
        <strain evidence="3 4">10.1.1</strain>
    </source>
</reference>
<feature type="domain" description="HTH cro/C1-type" evidence="2">
    <location>
        <begin position="83"/>
        <end position="137"/>
    </location>
</feature>
<evidence type="ECO:0000256" key="1">
    <source>
        <dbReference type="SAM" id="MobiDB-lite"/>
    </source>
</evidence>
<dbReference type="Proteomes" id="UP000829194">
    <property type="component" value="Chromosome"/>
</dbReference>
<dbReference type="PROSITE" id="PS50943">
    <property type="entry name" value="HTH_CROC1"/>
    <property type="match status" value="1"/>
</dbReference>
<dbReference type="SUPFAM" id="SSF47413">
    <property type="entry name" value="lambda repressor-like DNA-binding domains"/>
    <property type="match status" value="1"/>
</dbReference>
<keyword evidence="4" id="KW-1185">Reference proteome</keyword>
<name>A0ABY3XE63_9GAMM</name>
<dbReference type="SMART" id="SM00530">
    <property type="entry name" value="HTH_XRE"/>
    <property type="match status" value="1"/>
</dbReference>
<dbReference type="RefSeq" id="WP_057944773.1">
    <property type="nucleotide sequence ID" value="NZ_CP011131.1"/>
</dbReference>
<dbReference type="Pfam" id="PF01381">
    <property type="entry name" value="HTH_3"/>
    <property type="match status" value="1"/>
</dbReference>
<feature type="region of interest" description="Disordered" evidence="1">
    <location>
        <begin position="57"/>
        <end position="77"/>
    </location>
</feature>
<accession>A0ABY3XE63</accession>
<dbReference type="CDD" id="cd00093">
    <property type="entry name" value="HTH_XRE"/>
    <property type="match status" value="1"/>
</dbReference>
<evidence type="ECO:0000259" key="2">
    <source>
        <dbReference type="PROSITE" id="PS50943"/>
    </source>
</evidence>
<feature type="compositionally biased region" description="Basic residues" evidence="1">
    <location>
        <begin position="163"/>
        <end position="176"/>
    </location>
</feature>
<dbReference type="InterPro" id="IPR001387">
    <property type="entry name" value="Cro/C1-type_HTH"/>
</dbReference>
<proteinExistence type="predicted"/>
<feature type="compositionally biased region" description="Polar residues" evidence="1">
    <location>
        <begin position="61"/>
        <end position="73"/>
    </location>
</feature>
<dbReference type="Gene3D" id="1.10.260.40">
    <property type="entry name" value="lambda repressor-like DNA-binding domains"/>
    <property type="match status" value="1"/>
</dbReference>
<dbReference type="InterPro" id="IPR010982">
    <property type="entry name" value="Lambda_DNA-bd_dom_sf"/>
</dbReference>
<organism evidence="3 4">
    <name type="scientific">Lysobacter gummosus</name>
    <dbReference type="NCBI Taxonomy" id="262324"/>
    <lineage>
        <taxon>Bacteria</taxon>
        <taxon>Pseudomonadati</taxon>
        <taxon>Pseudomonadota</taxon>
        <taxon>Gammaproteobacteria</taxon>
        <taxon>Lysobacterales</taxon>
        <taxon>Lysobacteraceae</taxon>
        <taxon>Lysobacter</taxon>
    </lineage>
</organism>
<gene>
    <name evidence="3" type="ORF">MOV92_22915</name>
</gene>
<evidence type="ECO:0000313" key="4">
    <source>
        <dbReference type="Proteomes" id="UP000829194"/>
    </source>
</evidence>
<dbReference type="EMBL" id="CP093547">
    <property type="protein sequence ID" value="UNP29286.1"/>
    <property type="molecule type" value="Genomic_DNA"/>
</dbReference>